<keyword evidence="3" id="KW-1185">Reference proteome</keyword>
<feature type="region of interest" description="Disordered" evidence="1">
    <location>
        <begin position="138"/>
        <end position="197"/>
    </location>
</feature>
<proteinExistence type="predicted"/>
<dbReference type="OrthoDB" id="2497303at2759"/>
<reference evidence="2 3" key="1">
    <citation type="submission" date="2017-11" db="EMBL/GenBank/DDBJ databases">
        <title>De novo assembly and phasing of dikaryotic genomes from two isolates of Puccinia coronata f. sp. avenae, the causal agent of oat crown rust.</title>
        <authorList>
            <person name="Miller M.E."/>
            <person name="Zhang Y."/>
            <person name="Omidvar V."/>
            <person name="Sperschneider J."/>
            <person name="Schwessinger B."/>
            <person name="Raley C."/>
            <person name="Palmer J.M."/>
            <person name="Garnica D."/>
            <person name="Upadhyaya N."/>
            <person name="Rathjen J."/>
            <person name="Taylor J.M."/>
            <person name="Park R.F."/>
            <person name="Dodds P.N."/>
            <person name="Hirsch C.D."/>
            <person name="Kianian S.F."/>
            <person name="Figueroa M."/>
        </authorList>
    </citation>
    <scope>NUCLEOTIDE SEQUENCE [LARGE SCALE GENOMIC DNA]</scope>
    <source>
        <strain evidence="2">12NC29</strain>
    </source>
</reference>
<gene>
    <name evidence="2" type="ORF">PCANC_01394</name>
</gene>
<evidence type="ECO:0000313" key="2">
    <source>
        <dbReference type="EMBL" id="PLW57682.1"/>
    </source>
</evidence>
<feature type="compositionally biased region" description="Low complexity" evidence="1">
    <location>
        <begin position="145"/>
        <end position="155"/>
    </location>
</feature>
<evidence type="ECO:0000313" key="3">
    <source>
        <dbReference type="Proteomes" id="UP000235388"/>
    </source>
</evidence>
<accession>A0A2N5W631</accession>
<feature type="region of interest" description="Disordered" evidence="1">
    <location>
        <begin position="228"/>
        <end position="250"/>
    </location>
</feature>
<feature type="compositionally biased region" description="Polar residues" evidence="1">
    <location>
        <begin position="169"/>
        <end position="184"/>
    </location>
</feature>
<dbReference type="EMBL" id="PGCJ01000008">
    <property type="protein sequence ID" value="PLW57682.1"/>
    <property type="molecule type" value="Genomic_DNA"/>
</dbReference>
<comment type="caution">
    <text evidence="2">The sequence shown here is derived from an EMBL/GenBank/DDBJ whole genome shotgun (WGS) entry which is preliminary data.</text>
</comment>
<dbReference type="Proteomes" id="UP000235388">
    <property type="component" value="Unassembled WGS sequence"/>
</dbReference>
<evidence type="ECO:0000256" key="1">
    <source>
        <dbReference type="SAM" id="MobiDB-lite"/>
    </source>
</evidence>
<protein>
    <submittedName>
        <fullName evidence="2">Uncharacterized protein</fullName>
    </submittedName>
</protein>
<organism evidence="2 3">
    <name type="scientific">Puccinia coronata f. sp. avenae</name>
    <dbReference type="NCBI Taxonomy" id="200324"/>
    <lineage>
        <taxon>Eukaryota</taxon>
        <taxon>Fungi</taxon>
        <taxon>Dikarya</taxon>
        <taxon>Basidiomycota</taxon>
        <taxon>Pucciniomycotina</taxon>
        <taxon>Pucciniomycetes</taxon>
        <taxon>Pucciniales</taxon>
        <taxon>Pucciniaceae</taxon>
        <taxon>Puccinia</taxon>
    </lineage>
</organism>
<name>A0A2N5W631_9BASI</name>
<sequence length="438" mass="49021">MLKSSSDQLPMTFSVRLVRRASFHSQLSGSQRSTHYNLKRLSQDFSQIPPISQQWYAKASGKFEVQVSPGSKADSLKLQRRPSEISTSSKLWRDDFSSVDQITQCGASTADELGILKIQNPCQALAQLDHIRIQQLSPALAQPPSRRSSSISSSSHTLNRPRTAPAVSRPTSMVSVRHTYSPSTAVPDASRRSSSISPYRQIYRRPTTAPAMRRPNSVASSYGIYNSYTSSSSPPPAVRRRTSSNHSYNYLPNTRFRMEQNPMGIENLDNKYQKVYPQLPLQHASEPSSASPARASKFIPVSPTISQATLPSVYSETTEPSLTLELTEDLTERPAAARHIGIHDMCNRNIEHMSFCCDEQSIIAGTSRLRPLTQCFKRVKTSSWLDKAGKKIQSKTSKLQNLFKRPANSSREQKRRSVKVYPSVKTNSLARTYTVRPR</sequence>
<dbReference type="AlphaFoldDB" id="A0A2N5W631"/>